<evidence type="ECO:0000313" key="1">
    <source>
        <dbReference type="EMBL" id="EYD75638.1"/>
    </source>
</evidence>
<proteinExistence type="predicted"/>
<name>A0A017HNB9_9RHOB</name>
<keyword evidence="2" id="KW-1185">Reference proteome</keyword>
<dbReference type="OrthoDB" id="9928175at2"/>
<evidence type="ECO:0000313" key="2">
    <source>
        <dbReference type="Proteomes" id="UP000019666"/>
    </source>
</evidence>
<comment type="caution">
    <text evidence="1">The sequence shown here is derived from an EMBL/GenBank/DDBJ whole genome shotgun (WGS) entry which is preliminary data.</text>
</comment>
<protein>
    <submittedName>
        <fullName evidence="1">Uncharacterized protein</fullName>
    </submittedName>
</protein>
<accession>A0A017HNB9</accession>
<dbReference type="STRING" id="442562.Rumeso_02725"/>
<dbReference type="AlphaFoldDB" id="A0A017HNB9"/>
<dbReference type="EMBL" id="AOSK01000068">
    <property type="protein sequence ID" value="EYD75638.1"/>
    <property type="molecule type" value="Genomic_DNA"/>
</dbReference>
<dbReference type="RefSeq" id="WP_037279231.1">
    <property type="nucleotide sequence ID" value="NZ_KK088560.1"/>
</dbReference>
<reference evidence="1 2" key="1">
    <citation type="submission" date="2013-02" db="EMBL/GenBank/DDBJ databases">
        <authorList>
            <person name="Fiebig A."/>
            <person name="Goeker M."/>
            <person name="Klenk H.-P.P."/>
        </authorList>
    </citation>
    <scope>NUCLEOTIDE SEQUENCE [LARGE SCALE GENOMIC DNA]</scope>
    <source>
        <strain evidence="1 2">DSM 19309</strain>
    </source>
</reference>
<sequence>MTVAAENKASALAVAALLERWADEVPHWDPSAGERWDAFADRRYLAEKALKERLRRLPTCVLRTDDCCTEVDFTLAGVRVRSRVCLEDGCRAWAAKMRRQAAQ</sequence>
<dbReference type="Proteomes" id="UP000019666">
    <property type="component" value="Unassembled WGS sequence"/>
</dbReference>
<dbReference type="HOGENOM" id="CLU_2261751_0_0_5"/>
<organism evidence="1 2">
    <name type="scientific">Rubellimicrobium mesophilum DSM 19309</name>
    <dbReference type="NCBI Taxonomy" id="442562"/>
    <lineage>
        <taxon>Bacteria</taxon>
        <taxon>Pseudomonadati</taxon>
        <taxon>Pseudomonadota</taxon>
        <taxon>Alphaproteobacteria</taxon>
        <taxon>Rhodobacterales</taxon>
        <taxon>Roseobacteraceae</taxon>
        <taxon>Rubellimicrobium</taxon>
    </lineage>
</organism>
<gene>
    <name evidence="1" type="ORF">Rumeso_02725</name>
</gene>